<accession>A0A9P9A105</accession>
<protein>
    <submittedName>
        <fullName evidence="3">Transferase family-domain-containing protein</fullName>
    </submittedName>
</protein>
<evidence type="ECO:0000259" key="2">
    <source>
        <dbReference type="Pfam" id="PF22664"/>
    </source>
</evidence>
<proteinExistence type="predicted"/>
<dbReference type="InterPro" id="IPR054710">
    <property type="entry name" value="Tri101-like_N"/>
</dbReference>
<evidence type="ECO:0000313" key="3">
    <source>
        <dbReference type="EMBL" id="KAH6657798.1"/>
    </source>
</evidence>
<organism evidence="3 4">
    <name type="scientific">Truncatella angustata</name>
    <dbReference type="NCBI Taxonomy" id="152316"/>
    <lineage>
        <taxon>Eukaryota</taxon>
        <taxon>Fungi</taxon>
        <taxon>Dikarya</taxon>
        <taxon>Ascomycota</taxon>
        <taxon>Pezizomycotina</taxon>
        <taxon>Sordariomycetes</taxon>
        <taxon>Xylariomycetidae</taxon>
        <taxon>Amphisphaeriales</taxon>
        <taxon>Sporocadaceae</taxon>
        <taxon>Truncatella</taxon>
    </lineage>
</organism>
<keyword evidence="1 3" id="KW-0808">Transferase</keyword>
<name>A0A9P9A105_9PEZI</name>
<evidence type="ECO:0000313" key="4">
    <source>
        <dbReference type="Proteomes" id="UP000758603"/>
    </source>
</evidence>
<comment type="caution">
    <text evidence="3">The sequence shown here is derived from an EMBL/GenBank/DDBJ whole genome shotgun (WGS) entry which is preliminary data.</text>
</comment>
<dbReference type="Pfam" id="PF22664">
    <property type="entry name" value="TRI-like_N"/>
    <property type="match status" value="1"/>
</dbReference>
<reference evidence="3" key="1">
    <citation type="journal article" date="2021" name="Nat. Commun.">
        <title>Genetic determinants of endophytism in the Arabidopsis root mycobiome.</title>
        <authorList>
            <person name="Mesny F."/>
            <person name="Miyauchi S."/>
            <person name="Thiergart T."/>
            <person name="Pickel B."/>
            <person name="Atanasova L."/>
            <person name="Karlsson M."/>
            <person name="Huettel B."/>
            <person name="Barry K.W."/>
            <person name="Haridas S."/>
            <person name="Chen C."/>
            <person name="Bauer D."/>
            <person name="Andreopoulos W."/>
            <person name="Pangilinan J."/>
            <person name="LaButti K."/>
            <person name="Riley R."/>
            <person name="Lipzen A."/>
            <person name="Clum A."/>
            <person name="Drula E."/>
            <person name="Henrissat B."/>
            <person name="Kohler A."/>
            <person name="Grigoriev I.V."/>
            <person name="Martin F.M."/>
            <person name="Hacquard S."/>
        </authorList>
    </citation>
    <scope>NUCLEOTIDE SEQUENCE</scope>
    <source>
        <strain evidence="3">MPI-SDFR-AT-0073</strain>
    </source>
</reference>
<dbReference type="GeneID" id="70131048"/>
<sequence>MGSVTPLEIPPLTPLERVGPKGYLQYVFPFELPENYELEEIAQILKEGYNAASQQLPVLACEAVPDPTHKQAGVMKLQEISDSEVEAIVVKDLRAPGAFPMSYAELKAKSFPVSAFETDVVMRRTVWASPGDRLRVSQVQANFIQGGVVLGWSILHMFGDGTTFQVWTQVWAEECRRAQGLAIEKPIKLPEAIFKDRERVMKPSGESTGLLENHPEYTLIPFTPQGAPPKMLAKNHRGQVFYFSRQALIDLKEEASPTKATQPSDQSWISTNDALSALLWRTVMSVQYPIDTLEGDPTSVFNIAIDGRLRTSPPIHPQTLGCFLEYVAVAANIRKMLTSYSLADIAIRVREAVGRAKEGFTDDVITLIDKHVEDVDRLVPTAFLDVPGFNCVQTSWINFALYDIEWGQLGKIQAVRSPSVGVINGLQVIFPVLPDGGLEVLVGVEDSCIDRLLHEPLWNKFAKAR</sequence>
<evidence type="ECO:0000256" key="1">
    <source>
        <dbReference type="ARBA" id="ARBA00022679"/>
    </source>
</evidence>
<dbReference type="PANTHER" id="PTHR31896:SF64">
    <property type="entry name" value="TRICHOTHECENE 3-O-ACETYLTRANSFERASE"/>
    <property type="match status" value="1"/>
</dbReference>
<dbReference type="OrthoDB" id="1862401at2759"/>
<dbReference type="Proteomes" id="UP000758603">
    <property type="component" value="Unassembled WGS sequence"/>
</dbReference>
<dbReference type="GO" id="GO:0016740">
    <property type="term" value="F:transferase activity"/>
    <property type="evidence" value="ECO:0007669"/>
    <property type="project" value="UniProtKB-KW"/>
</dbReference>
<dbReference type="RefSeq" id="XP_045962032.1">
    <property type="nucleotide sequence ID" value="XM_046102156.1"/>
</dbReference>
<dbReference type="InterPro" id="IPR023213">
    <property type="entry name" value="CAT-like_dom_sf"/>
</dbReference>
<dbReference type="EMBL" id="JAGPXC010000002">
    <property type="protein sequence ID" value="KAH6657798.1"/>
    <property type="molecule type" value="Genomic_DNA"/>
</dbReference>
<gene>
    <name evidence="3" type="ORF">BKA67DRAFT_556408</name>
</gene>
<feature type="domain" description="Trichothecene 3-O-acetyltransferase-like N-terminal" evidence="2">
    <location>
        <begin position="23"/>
        <end position="162"/>
    </location>
</feature>
<dbReference type="Gene3D" id="3.30.559.10">
    <property type="entry name" value="Chloramphenicol acetyltransferase-like domain"/>
    <property type="match status" value="2"/>
</dbReference>
<keyword evidence="4" id="KW-1185">Reference proteome</keyword>
<dbReference type="InterPro" id="IPR051283">
    <property type="entry name" value="Sec_Metabolite_Acyltrans"/>
</dbReference>
<dbReference type="PANTHER" id="PTHR31896">
    <property type="entry name" value="FAMILY REGULATORY PROTEIN, PUTATIVE (AFU_ORTHOLOGUE AFUA_3G14730)-RELATED"/>
    <property type="match status" value="1"/>
</dbReference>
<dbReference type="AlphaFoldDB" id="A0A9P9A105"/>